<dbReference type="InterPro" id="IPR002629">
    <property type="entry name" value="Met_Synth_C/arc"/>
</dbReference>
<dbReference type="GO" id="GO:0003871">
    <property type="term" value="F:5-methyltetrahydropteroyltriglutamate-homocysteine S-methyltransferase activity"/>
    <property type="evidence" value="ECO:0007669"/>
    <property type="project" value="InterPro"/>
</dbReference>
<dbReference type="PANTHER" id="PTHR43844:SF2">
    <property type="entry name" value="SYNTHASE, VITAMIN-B12 INDEPENDENT, PUTATIVE (AFU_ORTHOLOGUE AFUA_3G12060)-RELATED"/>
    <property type="match status" value="1"/>
</dbReference>
<dbReference type="Proteomes" id="UP000313359">
    <property type="component" value="Unassembled WGS sequence"/>
</dbReference>
<dbReference type="PANTHER" id="PTHR43844">
    <property type="entry name" value="METHIONINE SYNTHASE"/>
    <property type="match status" value="1"/>
</dbReference>
<dbReference type="Gene3D" id="3.20.20.210">
    <property type="match status" value="1"/>
</dbReference>
<reference evidence="2" key="1">
    <citation type="journal article" date="2018" name="Genome Biol. Evol.">
        <title>Genomics and development of Lentinus tigrinus, a white-rot wood-decaying mushroom with dimorphic fruiting bodies.</title>
        <authorList>
            <person name="Wu B."/>
            <person name="Xu Z."/>
            <person name="Knudson A."/>
            <person name="Carlson A."/>
            <person name="Chen N."/>
            <person name="Kovaka S."/>
            <person name="LaButti K."/>
            <person name="Lipzen A."/>
            <person name="Pennachio C."/>
            <person name="Riley R."/>
            <person name="Schakwitz W."/>
            <person name="Umezawa K."/>
            <person name="Ohm R.A."/>
            <person name="Grigoriev I.V."/>
            <person name="Nagy L.G."/>
            <person name="Gibbons J."/>
            <person name="Hibbett D."/>
        </authorList>
    </citation>
    <scope>NUCLEOTIDE SEQUENCE [LARGE SCALE GENOMIC DNA]</scope>
    <source>
        <strain evidence="2">ALCF2SS1-6</strain>
    </source>
</reference>
<dbReference type="GO" id="GO:0009086">
    <property type="term" value="P:methionine biosynthetic process"/>
    <property type="evidence" value="ECO:0007669"/>
    <property type="project" value="InterPro"/>
</dbReference>
<organism evidence="2 3">
    <name type="scientific">Lentinus tigrinus ALCF2SS1-6</name>
    <dbReference type="NCBI Taxonomy" id="1328759"/>
    <lineage>
        <taxon>Eukaryota</taxon>
        <taxon>Fungi</taxon>
        <taxon>Dikarya</taxon>
        <taxon>Basidiomycota</taxon>
        <taxon>Agaricomycotina</taxon>
        <taxon>Agaricomycetes</taxon>
        <taxon>Polyporales</taxon>
        <taxon>Polyporaceae</taxon>
        <taxon>Lentinus</taxon>
    </lineage>
</organism>
<dbReference type="InterPro" id="IPR038071">
    <property type="entry name" value="UROD/MetE-like_sf"/>
</dbReference>
<dbReference type="OrthoDB" id="7772923at2759"/>
<evidence type="ECO:0000313" key="3">
    <source>
        <dbReference type="Proteomes" id="UP000313359"/>
    </source>
</evidence>
<feature type="domain" description="Cobalamin-independent methionine synthase MetE C-terminal/archaeal" evidence="1">
    <location>
        <begin position="163"/>
        <end position="369"/>
    </location>
</feature>
<proteinExistence type="predicted"/>
<accession>A0A5C2SAT6</accession>
<evidence type="ECO:0000313" key="2">
    <source>
        <dbReference type="EMBL" id="RPD60254.1"/>
    </source>
</evidence>
<dbReference type="EMBL" id="ML122266">
    <property type="protein sequence ID" value="RPD60254.1"/>
    <property type="molecule type" value="Genomic_DNA"/>
</dbReference>
<dbReference type="Pfam" id="PF01717">
    <property type="entry name" value="Meth_synt_2"/>
    <property type="match status" value="1"/>
</dbReference>
<dbReference type="SUPFAM" id="SSF51726">
    <property type="entry name" value="UROD/MetE-like"/>
    <property type="match status" value="1"/>
</dbReference>
<protein>
    <submittedName>
        <fullName evidence="2">UROD/MetE-like protein</fullName>
    </submittedName>
</protein>
<keyword evidence="3" id="KW-1185">Reference proteome</keyword>
<sequence>MSHPRAEHIGSLKRPDVLLQKRSDYQLSKCTSAELRACEDACIAEIVRLQLDLGFEVITDGEFRRDIFYAGFYDKLGGLKVVPDPPKYMFQTFNFVQSWPVTHVCTERLKRNSPLYGVDFDFLKQVVGCENTGKIKITMGAPEWYQFRHGKYTYERTAYSSDADYFADVASIYREEIRDLYSRGCRMLQIDDPVLSCFCDPEWRKRMAQAGVDPEQLFQLYLDVYNDCLRDKPRDMTIGLHICRGNVKPDGSRFTRGPYDHIARKLFTTLDFDCYYLEYDDGDSGGFAPIRYLPPNKRVVLGLVSTKTPVLEDPEELRGRISQAAEVIAHGEIPRTKAEALNQLSLSPQCGFASHSRGFTFITHEDMVKKLKLVRAVAHTVWREG</sequence>
<gene>
    <name evidence="2" type="ORF">L227DRAFT_575339</name>
</gene>
<name>A0A5C2SAT6_9APHY</name>
<evidence type="ECO:0000259" key="1">
    <source>
        <dbReference type="Pfam" id="PF01717"/>
    </source>
</evidence>
<dbReference type="STRING" id="1328759.A0A5C2SAT6"/>
<dbReference type="AlphaFoldDB" id="A0A5C2SAT6"/>
<dbReference type="GO" id="GO:0008270">
    <property type="term" value="F:zinc ion binding"/>
    <property type="evidence" value="ECO:0007669"/>
    <property type="project" value="InterPro"/>
</dbReference>
<dbReference type="CDD" id="cd03311">
    <property type="entry name" value="CIMS_C_terminal_like"/>
    <property type="match status" value="1"/>
</dbReference>